<reference evidence="3" key="2">
    <citation type="journal article" date="2013" name="PLoS Genet.">
        <title>Comparative genome structure, secondary metabolite, and effector coding capacity across Cochliobolus pathogens.</title>
        <authorList>
            <person name="Condon B.J."/>
            <person name="Leng Y."/>
            <person name="Wu D."/>
            <person name="Bushley K.E."/>
            <person name="Ohm R.A."/>
            <person name="Otillar R."/>
            <person name="Martin J."/>
            <person name="Schackwitz W."/>
            <person name="Grimwood J."/>
            <person name="MohdZainudin N."/>
            <person name="Xue C."/>
            <person name="Wang R."/>
            <person name="Manning V.A."/>
            <person name="Dhillon B."/>
            <person name="Tu Z.J."/>
            <person name="Steffenson B.J."/>
            <person name="Salamov A."/>
            <person name="Sun H."/>
            <person name="Lowry S."/>
            <person name="LaButti K."/>
            <person name="Han J."/>
            <person name="Copeland A."/>
            <person name="Lindquist E."/>
            <person name="Barry K."/>
            <person name="Schmutz J."/>
            <person name="Baker S.E."/>
            <person name="Ciuffetti L.M."/>
            <person name="Grigoriev I.V."/>
            <person name="Zhong S."/>
            <person name="Turgeon B.G."/>
        </authorList>
    </citation>
    <scope>NUCLEOTIDE SEQUENCE [LARGE SCALE GENOMIC DNA]</scope>
    <source>
        <strain evidence="3">C4 / ATCC 48331 / race T</strain>
    </source>
</reference>
<keyword evidence="1" id="KW-0732">Signal</keyword>
<dbReference type="OrthoDB" id="4093325at2759"/>
<feature type="chain" id="PRO_5004123245" description="Cell wall protein PhiA" evidence="1">
    <location>
        <begin position="19"/>
        <end position="210"/>
    </location>
</feature>
<gene>
    <name evidence="2" type="ORF">COCC4DRAFT_46016</name>
</gene>
<feature type="signal peptide" evidence="1">
    <location>
        <begin position="1"/>
        <end position="18"/>
    </location>
</feature>
<keyword evidence="3" id="KW-1185">Reference proteome</keyword>
<evidence type="ECO:0000256" key="1">
    <source>
        <dbReference type="SAM" id="SignalP"/>
    </source>
</evidence>
<reference evidence="2 3" key="1">
    <citation type="journal article" date="2012" name="PLoS Pathog.">
        <title>Diverse lifestyles and strategies of plant pathogenesis encoded in the genomes of eighteen Dothideomycetes fungi.</title>
        <authorList>
            <person name="Ohm R.A."/>
            <person name="Feau N."/>
            <person name="Henrissat B."/>
            <person name="Schoch C.L."/>
            <person name="Horwitz B.A."/>
            <person name="Barry K.W."/>
            <person name="Condon B.J."/>
            <person name="Copeland A.C."/>
            <person name="Dhillon B."/>
            <person name="Glaser F."/>
            <person name="Hesse C.N."/>
            <person name="Kosti I."/>
            <person name="LaButti K."/>
            <person name="Lindquist E.A."/>
            <person name="Lucas S."/>
            <person name="Salamov A.A."/>
            <person name="Bradshaw R.E."/>
            <person name="Ciuffetti L."/>
            <person name="Hamelin R.C."/>
            <person name="Kema G.H.J."/>
            <person name="Lawrence C."/>
            <person name="Scott J.A."/>
            <person name="Spatafora J.W."/>
            <person name="Turgeon B.G."/>
            <person name="de Wit P.J.G.M."/>
            <person name="Zhong S."/>
            <person name="Goodwin S.B."/>
            <person name="Grigoriev I.V."/>
        </authorList>
    </citation>
    <scope>NUCLEOTIDE SEQUENCE [LARGE SCALE GENOMIC DNA]</scope>
    <source>
        <strain evidence="3">C4 / ATCC 48331 / race T</strain>
    </source>
</reference>
<organism evidence="2 3">
    <name type="scientific">Cochliobolus heterostrophus (strain C4 / ATCC 48331 / race T)</name>
    <name type="common">Southern corn leaf blight fungus</name>
    <name type="synonym">Bipolaris maydis</name>
    <dbReference type="NCBI Taxonomy" id="665024"/>
    <lineage>
        <taxon>Eukaryota</taxon>
        <taxon>Fungi</taxon>
        <taxon>Dikarya</taxon>
        <taxon>Ascomycota</taxon>
        <taxon>Pezizomycotina</taxon>
        <taxon>Dothideomycetes</taxon>
        <taxon>Pleosporomycetidae</taxon>
        <taxon>Pleosporales</taxon>
        <taxon>Pleosporineae</taxon>
        <taxon>Pleosporaceae</taxon>
        <taxon>Bipolaris</taxon>
    </lineage>
</organism>
<sequence>MKYATATIAAVTMALVSAKDCNLPPISEAVVPGDVFKLVALPKVANEIECQPFQAKNNDLLIGDSFQSANCTTRLPRAYASFVLNSQGLLFLYTGDTPDNFEAQEIFVDRSGMGQGNIQYTTGLPAKIGSNQQVGPFKITETSDLVFDDGNGAVTAFQACPPANGDKLTGWKVWLAGNDKPAGSEGCVELNARAVKDTTPEACEYSVYSA</sequence>
<dbReference type="AlphaFoldDB" id="N4WVT7"/>
<evidence type="ECO:0000313" key="3">
    <source>
        <dbReference type="Proteomes" id="UP000012338"/>
    </source>
</evidence>
<dbReference type="EMBL" id="KB733604">
    <property type="protein sequence ID" value="ENH98500.1"/>
    <property type="molecule type" value="Genomic_DNA"/>
</dbReference>
<name>N4WVT7_COCH4</name>
<dbReference type="RefSeq" id="XP_014072410.1">
    <property type="nucleotide sequence ID" value="XM_014216935.1"/>
</dbReference>
<dbReference type="GeneID" id="25845262"/>
<proteinExistence type="predicted"/>
<protein>
    <recommendedName>
        <fullName evidence="4">Cell wall protein PhiA</fullName>
    </recommendedName>
</protein>
<evidence type="ECO:0008006" key="4">
    <source>
        <dbReference type="Google" id="ProtNLM"/>
    </source>
</evidence>
<accession>N4WVT7</accession>
<dbReference type="Proteomes" id="UP000012338">
    <property type="component" value="Unassembled WGS sequence"/>
</dbReference>
<evidence type="ECO:0000313" key="2">
    <source>
        <dbReference type="EMBL" id="ENH98500.1"/>
    </source>
</evidence>
<dbReference type="HOGENOM" id="CLU_097238_0_0_1"/>